<dbReference type="Pfam" id="PF03610">
    <property type="entry name" value="EIIA-man"/>
    <property type="match status" value="1"/>
</dbReference>
<dbReference type="SMART" id="SM00382">
    <property type="entry name" value="AAA"/>
    <property type="match status" value="1"/>
</dbReference>
<evidence type="ECO:0000259" key="8">
    <source>
        <dbReference type="PROSITE" id="PS51372"/>
    </source>
</evidence>
<dbReference type="Gene3D" id="1.10.1790.10">
    <property type="entry name" value="PRD domain"/>
    <property type="match status" value="2"/>
</dbReference>
<dbReference type="Proteomes" id="UP001268577">
    <property type="component" value="Unassembled WGS sequence"/>
</dbReference>
<keyword evidence="4" id="KW-0067">ATP-binding</keyword>
<feature type="domain" description="PRD" evidence="8">
    <location>
        <begin position="841"/>
        <end position="943"/>
    </location>
</feature>
<dbReference type="Gene3D" id="3.40.50.2300">
    <property type="match status" value="1"/>
</dbReference>
<dbReference type="PROSITE" id="PS50045">
    <property type="entry name" value="SIGMA54_INTERACT_4"/>
    <property type="match status" value="1"/>
</dbReference>
<proteinExistence type="predicted"/>
<evidence type="ECO:0000256" key="2">
    <source>
        <dbReference type="ARBA" id="ARBA00022741"/>
    </source>
</evidence>
<dbReference type="InterPro" id="IPR027417">
    <property type="entry name" value="P-loop_NTPase"/>
</dbReference>
<comment type="caution">
    <text evidence="9">The sequence shown here is derived from an EMBL/GenBank/DDBJ whole genome shotgun (WGS) entry which is preliminary data.</text>
</comment>
<dbReference type="CDD" id="cd00006">
    <property type="entry name" value="PTS_IIA_man"/>
    <property type="match status" value="1"/>
</dbReference>
<dbReference type="EMBL" id="JARQBZ010000028">
    <property type="protein sequence ID" value="MDT2834890.1"/>
    <property type="molecule type" value="Genomic_DNA"/>
</dbReference>
<dbReference type="InterPro" id="IPR036634">
    <property type="entry name" value="PRD_sf"/>
</dbReference>
<dbReference type="RefSeq" id="WP_311869047.1">
    <property type="nucleotide sequence ID" value="NZ_JARQBZ010000028.1"/>
</dbReference>
<dbReference type="PANTHER" id="PTHR32071">
    <property type="entry name" value="TRANSCRIPTIONAL REGULATORY PROTEIN"/>
    <property type="match status" value="1"/>
</dbReference>
<dbReference type="InterPro" id="IPR004701">
    <property type="entry name" value="PTS_EIIA_man-typ"/>
</dbReference>
<dbReference type="GO" id="GO:0003677">
    <property type="term" value="F:DNA binding"/>
    <property type="evidence" value="ECO:0007669"/>
    <property type="project" value="UniProtKB-KW"/>
</dbReference>
<organism evidence="9 10">
    <name type="scientific">Vagococcus carniphilus</name>
    <dbReference type="NCBI Taxonomy" id="218144"/>
    <lineage>
        <taxon>Bacteria</taxon>
        <taxon>Bacillati</taxon>
        <taxon>Bacillota</taxon>
        <taxon>Bacilli</taxon>
        <taxon>Lactobacillales</taxon>
        <taxon>Enterococcaceae</taxon>
        <taxon>Vagococcus</taxon>
    </lineage>
</organism>
<protein>
    <submittedName>
        <fullName evidence="9">Sigma 54-interacting transcriptional regulator</fullName>
    </submittedName>
</protein>
<evidence type="ECO:0000256" key="1">
    <source>
        <dbReference type="ARBA" id="ARBA00022679"/>
    </source>
</evidence>
<reference evidence="9" key="1">
    <citation type="submission" date="2023-03" db="EMBL/GenBank/DDBJ databases">
        <authorList>
            <person name="Shen W."/>
            <person name="Cai J."/>
        </authorList>
    </citation>
    <scope>NUCLEOTIDE SEQUENCE</scope>
    <source>
        <strain evidence="9">P96-3</strain>
    </source>
</reference>
<dbReference type="PANTHER" id="PTHR32071:SF90">
    <property type="entry name" value="TRANSCRIPTIONAL REGULATORY PROTEIN LEVR"/>
    <property type="match status" value="1"/>
</dbReference>
<evidence type="ECO:0000256" key="4">
    <source>
        <dbReference type="ARBA" id="ARBA00022840"/>
    </source>
</evidence>
<dbReference type="PROSITE" id="PS51096">
    <property type="entry name" value="PTS_EIIA_TYPE_4"/>
    <property type="match status" value="1"/>
</dbReference>
<dbReference type="InterPro" id="IPR036662">
    <property type="entry name" value="PTS_EIIA_man-typ_sf"/>
</dbReference>
<evidence type="ECO:0000259" key="6">
    <source>
        <dbReference type="PROSITE" id="PS50045"/>
    </source>
</evidence>
<dbReference type="InterPro" id="IPR002078">
    <property type="entry name" value="Sigma_54_int"/>
</dbReference>
<dbReference type="CDD" id="cd00009">
    <property type="entry name" value="AAA"/>
    <property type="match status" value="1"/>
</dbReference>
<evidence type="ECO:0000313" key="9">
    <source>
        <dbReference type="EMBL" id="MDT2834890.1"/>
    </source>
</evidence>
<dbReference type="InterPro" id="IPR003593">
    <property type="entry name" value="AAA+_ATPase"/>
</dbReference>
<dbReference type="GO" id="GO:0005524">
    <property type="term" value="F:ATP binding"/>
    <property type="evidence" value="ECO:0007669"/>
    <property type="project" value="UniProtKB-KW"/>
</dbReference>
<dbReference type="GO" id="GO:0006355">
    <property type="term" value="P:regulation of DNA-templated transcription"/>
    <property type="evidence" value="ECO:0007669"/>
    <property type="project" value="InterPro"/>
</dbReference>
<dbReference type="Pfam" id="PF00158">
    <property type="entry name" value="Sigma54_activat"/>
    <property type="match status" value="1"/>
</dbReference>
<dbReference type="SUPFAM" id="SSF52540">
    <property type="entry name" value="P-loop containing nucleoside triphosphate hydrolases"/>
    <property type="match status" value="1"/>
</dbReference>
<dbReference type="PROSITE" id="PS51372">
    <property type="entry name" value="PRD_2"/>
    <property type="match status" value="2"/>
</dbReference>
<dbReference type="Pfam" id="PF00874">
    <property type="entry name" value="PRD"/>
    <property type="match status" value="2"/>
</dbReference>
<name>A0AAW8U5G3_9ENTE</name>
<dbReference type="SUPFAM" id="SSF53062">
    <property type="entry name" value="PTS system fructose IIA component-like"/>
    <property type="match status" value="1"/>
</dbReference>
<sequence>MKRIDRVYQYIKEETKHLDVDKLDNGSGITTNQVAEHFNIQRSNASKDLNSLVREGLIDKLDGRPVRYVCKSVFRHKPLSKYVESYRETEAPLPKKTKEEFFNSDDIFKRVVGAYGSMKNATEQAKAAILYPPKGLNSLIIGPTGSGKTFFAHTMFQFAKKNQVIAKNKEMIVFNCADYASNPELLMSHLFGHVKGAFTGADQEKEGLISLANDSFLFLDEIHRLPPEGQEMVFYFMDNGIFAKLGETQKNHHSSVRIICATTEDPSSSLLNTFVRRIPITIQLPNFKDRTAKEKIDLVKIMMTMEAKRIQRKIILSEDVVKALIGSVSYGNVGQLKSNVQLVTAQSFLNHMEQDEIQITLEELNESIKEGLITLSHDRKSLSELTPLLTPQLVISPNEPLDMFEEDSYELPYNLYEIIGDKAAVLKEDGLSQDAINHFISTDINVHLKSFYRNHGFTFDTENKLTEIIDERIINTTRKIYEYASEALDYDFQTNFLYAMGLHISSFLNRLQNKSDLLTQDNENIKNMVAHYPQEMEVAKVFKEIIEEDYQVEVPLSEVHYLTVLLVSLRENKEDGRIGVVVAAHGNTTASSMVQVVTQLLKVDNLRSVDMPLEMKPKEAFEKIVEEVVSVNEGSGVMLLVDMGSLVTFADDIKLETGIEVKVVDMVTTSIVLEAARKSSLLDTTLEDLYESLAHFHGYTMTSQEEVQVPTGLSYKEEAIVAICASGKGTATRMKELIDHYLLSKLKTDIAVFPISIVELNQEIKKIQENYEIIASTGIKDPKLNVPFISMDTLFSEKGPDVLEEVLMKRFEEDDDEPMELTMEKAKSICYDYVKESFTFINPDKLLPSIWLFSQKIAEVELIQAEPSFYINLCMHTAGAIERELRQDTLTVSKDDLEEMKDTLVYQRIVPVFEELNQMLQLSFSDNEIYFIYQIIENEKSKR</sequence>
<gene>
    <name evidence="9" type="ORF">P7H70_12660</name>
</gene>
<feature type="domain" description="PRD" evidence="8">
    <location>
        <begin position="468"/>
        <end position="576"/>
    </location>
</feature>
<accession>A0AAW8U5G3</accession>
<keyword evidence="2" id="KW-0547">Nucleotide-binding</keyword>
<dbReference type="InterPro" id="IPR036390">
    <property type="entry name" value="WH_DNA-bd_sf"/>
</dbReference>
<keyword evidence="3" id="KW-0418">Kinase</keyword>
<dbReference type="SUPFAM" id="SSF46785">
    <property type="entry name" value="Winged helix' DNA-binding domain"/>
    <property type="match status" value="1"/>
</dbReference>
<dbReference type="InterPro" id="IPR033887">
    <property type="entry name" value="PTS_IIA_man"/>
</dbReference>
<dbReference type="CDD" id="cd00133">
    <property type="entry name" value="PTS_IIB"/>
    <property type="match status" value="1"/>
</dbReference>
<keyword evidence="1" id="KW-0808">Transferase</keyword>
<feature type="domain" description="Sigma-54 factor interaction" evidence="6">
    <location>
        <begin position="111"/>
        <end position="345"/>
    </location>
</feature>
<feature type="domain" description="PTS EIIA type-4" evidence="7">
    <location>
        <begin position="577"/>
        <end position="707"/>
    </location>
</feature>
<dbReference type="SUPFAM" id="SSF63520">
    <property type="entry name" value="PTS-regulatory domain, PRD"/>
    <property type="match status" value="2"/>
</dbReference>
<evidence type="ECO:0000256" key="3">
    <source>
        <dbReference type="ARBA" id="ARBA00022777"/>
    </source>
</evidence>
<evidence type="ECO:0000313" key="10">
    <source>
        <dbReference type="Proteomes" id="UP001268577"/>
    </source>
</evidence>
<dbReference type="GO" id="GO:0016020">
    <property type="term" value="C:membrane"/>
    <property type="evidence" value="ECO:0007669"/>
    <property type="project" value="InterPro"/>
</dbReference>
<keyword evidence="5" id="KW-0238">DNA-binding</keyword>
<dbReference type="AlphaFoldDB" id="A0AAW8U5G3"/>
<dbReference type="Gene3D" id="3.40.50.300">
    <property type="entry name" value="P-loop containing nucleotide triphosphate hydrolases"/>
    <property type="match status" value="1"/>
</dbReference>
<dbReference type="GO" id="GO:0016301">
    <property type="term" value="F:kinase activity"/>
    <property type="evidence" value="ECO:0007669"/>
    <property type="project" value="UniProtKB-KW"/>
</dbReference>
<dbReference type="Gene3D" id="3.40.50.510">
    <property type="entry name" value="Phosphotransferase system, mannose-type IIA component"/>
    <property type="match status" value="1"/>
</dbReference>
<dbReference type="InterPro" id="IPR011608">
    <property type="entry name" value="PRD"/>
</dbReference>
<dbReference type="GO" id="GO:0009401">
    <property type="term" value="P:phosphoenolpyruvate-dependent sugar phosphotransferase system"/>
    <property type="evidence" value="ECO:0007669"/>
    <property type="project" value="InterPro"/>
</dbReference>
<evidence type="ECO:0000256" key="5">
    <source>
        <dbReference type="ARBA" id="ARBA00023125"/>
    </source>
</evidence>
<evidence type="ECO:0000259" key="7">
    <source>
        <dbReference type="PROSITE" id="PS51096"/>
    </source>
</evidence>